<dbReference type="Proteomes" id="UP001283341">
    <property type="component" value="Unassembled WGS sequence"/>
</dbReference>
<accession>A0AAE0IL23</accession>
<protein>
    <submittedName>
        <fullName evidence="1">Uncharacterized protein</fullName>
    </submittedName>
</protein>
<evidence type="ECO:0000313" key="1">
    <source>
        <dbReference type="EMBL" id="KAK3326904.1"/>
    </source>
</evidence>
<name>A0AAE0IL23_9PEZI</name>
<evidence type="ECO:0000313" key="2">
    <source>
        <dbReference type="Proteomes" id="UP001283341"/>
    </source>
</evidence>
<dbReference type="EMBL" id="JAUEDM010000002">
    <property type="protein sequence ID" value="KAK3326904.1"/>
    <property type="molecule type" value="Genomic_DNA"/>
</dbReference>
<comment type="caution">
    <text evidence="1">The sequence shown here is derived from an EMBL/GenBank/DDBJ whole genome shotgun (WGS) entry which is preliminary data.</text>
</comment>
<reference evidence="1" key="1">
    <citation type="journal article" date="2023" name="Mol. Phylogenet. Evol.">
        <title>Genome-scale phylogeny and comparative genomics of the fungal order Sordariales.</title>
        <authorList>
            <person name="Hensen N."/>
            <person name="Bonometti L."/>
            <person name="Westerberg I."/>
            <person name="Brannstrom I.O."/>
            <person name="Guillou S."/>
            <person name="Cros-Aarteil S."/>
            <person name="Calhoun S."/>
            <person name="Haridas S."/>
            <person name="Kuo A."/>
            <person name="Mondo S."/>
            <person name="Pangilinan J."/>
            <person name="Riley R."/>
            <person name="LaButti K."/>
            <person name="Andreopoulos B."/>
            <person name="Lipzen A."/>
            <person name="Chen C."/>
            <person name="Yan M."/>
            <person name="Daum C."/>
            <person name="Ng V."/>
            <person name="Clum A."/>
            <person name="Steindorff A."/>
            <person name="Ohm R.A."/>
            <person name="Martin F."/>
            <person name="Silar P."/>
            <person name="Natvig D.O."/>
            <person name="Lalanne C."/>
            <person name="Gautier V."/>
            <person name="Ament-Velasquez S.L."/>
            <person name="Kruys A."/>
            <person name="Hutchinson M.I."/>
            <person name="Powell A.J."/>
            <person name="Barry K."/>
            <person name="Miller A.N."/>
            <person name="Grigoriev I.V."/>
            <person name="Debuchy R."/>
            <person name="Gladieux P."/>
            <person name="Hiltunen Thoren M."/>
            <person name="Johannesson H."/>
        </authorList>
    </citation>
    <scope>NUCLEOTIDE SEQUENCE</scope>
    <source>
        <strain evidence="1">CBS 118394</strain>
    </source>
</reference>
<keyword evidence="2" id="KW-1185">Reference proteome</keyword>
<gene>
    <name evidence="1" type="ORF">B0H66DRAFT_601003</name>
</gene>
<sequence>MSTAVILDGLALIGIVISTVPVLSDFFNPKPDSHFTTKIRLVAGDGDATEGNTPNIAIFDRSGNVIGNSALSNPGPYKGFKSDIMHKGAPRDIQIEQTNKDSAANGAEYLALSASGDNAVCISIITVTTPSGVQYSWMGDIAKQCGYPWFPGNVVTSISTKGEVRPACVWLDSDATNKMDTKGLGIHLPSFQSNAEREEDFRNHTDRLCKSNPRFMRYTKMGWLAPIPYFKEPVYNQSTLLDFGDQALNKSNWWLKGMDEHNKPFDSKWEDVPKKVTKKDALPELKNKRPGHLVVTTFGGHSAKELCESMSSYGPDLVNPEEGYYCDMGSKTLWEVCKDGKRTACFDTETNTVRMGKMRWWDEKMSRRAVPKSKKFTEVRRWT</sequence>
<organism evidence="1 2">
    <name type="scientific">Apodospora peruviana</name>
    <dbReference type="NCBI Taxonomy" id="516989"/>
    <lineage>
        <taxon>Eukaryota</taxon>
        <taxon>Fungi</taxon>
        <taxon>Dikarya</taxon>
        <taxon>Ascomycota</taxon>
        <taxon>Pezizomycotina</taxon>
        <taxon>Sordariomycetes</taxon>
        <taxon>Sordariomycetidae</taxon>
        <taxon>Sordariales</taxon>
        <taxon>Lasiosphaeriaceae</taxon>
        <taxon>Apodospora</taxon>
    </lineage>
</organism>
<dbReference type="AlphaFoldDB" id="A0AAE0IL23"/>
<reference evidence="1" key="2">
    <citation type="submission" date="2023-06" db="EMBL/GenBank/DDBJ databases">
        <authorList>
            <consortium name="Lawrence Berkeley National Laboratory"/>
            <person name="Haridas S."/>
            <person name="Hensen N."/>
            <person name="Bonometti L."/>
            <person name="Westerberg I."/>
            <person name="Brannstrom I.O."/>
            <person name="Guillou S."/>
            <person name="Cros-Aarteil S."/>
            <person name="Calhoun S."/>
            <person name="Kuo A."/>
            <person name="Mondo S."/>
            <person name="Pangilinan J."/>
            <person name="Riley R."/>
            <person name="Labutti K."/>
            <person name="Andreopoulos B."/>
            <person name="Lipzen A."/>
            <person name="Chen C."/>
            <person name="Yanf M."/>
            <person name="Daum C."/>
            <person name="Ng V."/>
            <person name="Clum A."/>
            <person name="Steindorff A."/>
            <person name="Ohm R."/>
            <person name="Martin F."/>
            <person name="Silar P."/>
            <person name="Natvig D."/>
            <person name="Lalanne C."/>
            <person name="Gautier V."/>
            <person name="Ament-Velasquez S.L."/>
            <person name="Kruys A."/>
            <person name="Hutchinson M.I."/>
            <person name="Powell A.J."/>
            <person name="Barry K."/>
            <person name="Miller A.N."/>
            <person name="Grigoriev I.V."/>
            <person name="Debuchy R."/>
            <person name="Gladieux P."/>
            <person name="Thoren M.H."/>
            <person name="Johannesson H."/>
        </authorList>
    </citation>
    <scope>NUCLEOTIDE SEQUENCE</scope>
    <source>
        <strain evidence="1">CBS 118394</strain>
    </source>
</reference>
<proteinExistence type="predicted"/>